<feature type="domain" description="Zn(2)-C6 fungal-type" evidence="7">
    <location>
        <begin position="47"/>
        <end position="80"/>
    </location>
</feature>
<comment type="caution">
    <text evidence="8">The sequence shown here is derived from an EMBL/GenBank/DDBJ whole genome shotgun (WGS) entry which is preliminary data.</text>
</comment>
<keyword evidence="1" id="KW-0479">Metal-binding</keyword>
<dbReference type="InterPro" id="IPR007219">
    <property type="entry name" value="XnlR_reg_dom"/>
</dbReference>
<dbReference type="Pfam" id="PF00172">
    <property type="entry name" value="Zn_clus"/>
    <property type="match status" value="1"/>
</dbReference>
<dbReference type="PANTHER" id="PTHR47424:SF3">
    <property type="entry name" value="REGULATORY PROTEIN GAL4"/>
    <property type="match status" value="1"/>
</dbReference>
<dbReference type="SUPFAM" id="SSF57701">
    <property type="entry name" value="Zn2/Cys6 DNA-binding domain"/>
    <property type="match status" value="1"/>
</dbReference>
<reference evidence="8 9" key="1">
    <citation type="submission" date="2019-06" db="EMBL/GenBank/DDBJ databases">
        <title>Draft genome sequence of the filamentous fungus Phialemoniopsis curvata isolated from diesel fuel.</title>
        <authorList>
            <person name="Varaljay V.A."/>
            <person name="Lyon W.J."/>
            <person name="Crouch A.L."/>
            <person name="Drake C.E."/>
            <person name="Hollomon J.M."/>
            <person name="Nadeau L.J."/>
            <person name="Nunn H.S."/>
            <person name="Stevenson B.S."/>
            <person name="Bojanowski C.L."/>
            <person name="Crookes-Goodson W.J."/>
        </authorList>
    </citation>
    <scope>NUCLEOTIDE SEQUENCE [LARGE SCALE GENOMIC DNA]</scope>
    <source>
        <strain evidence="8 9">D216</strain>
    </source>
</reference>
<keyword evidence="3" id="KW-0238">DNA-binding</keyword>
<dbReference type="Proteomes" id="UP000319257">
    <property type="component" value="Unassembled WGS sequence"/>
</dbReference>
<evidence type="ECO:0000313" key="8">
    <source>
        <dbReference type="EMBL" id="TPX17833.1"/>
    </source>
</evidence>
<accession>A0A507BEB9</accession>
<gene>
    <name evidence="8" type="ORF">E0L32_002934</name>
</gene>
<dbReference type="InterPro" id="IPR001138">
    <property type="entry name" value="Zn2Cys6_DnaBD"/>
</dbReference>
<keyword evidence="2" id="KW-0805">Transcription regulation</keyword>
<sequence length="803" mass="89398">MDAPLPTAEHDEVSPVKRNGSVSTRHASPSAAEDERPSKRHKSRSLACRECRDRKVRCDGSRPVCETCRRKGWGRDKCIYPEADGPIASSKSYVKALQKRINELEQWQQQVEQQQHIKPFPISQGMANADRPPLTAASSEASPSVAARASVASVSSSRPATRKRGESLAETADRLGSAPAQNPLGQSSFAGFMAQAEEAFARHTPPPGSRPRRRDGDGAQGSSRLPPIRSLFPHLQTNKSANRQPSSACVANMMLPPRSVADDLLQGYWEWDHVTLPIVHRTLFQHRYRMLWEHTGPGNGSSPITLDTAGQYCLLAAMIAVAQLYLTPGTPDTSPESVGQSFFDRARNIIFSDLLEVGSLQAAQALLLMTRYLRRTAEGLGLHLPISDASQAEREERHRTWCAAIWMSRMQNITYGHFPAGGTFKISPLPQDIDDEMMELDPSLPDKEQPPDVPSRISFFRYGLTLSDIVNFLVRVLSEPAPGEDNLMPAEDFTNTMLNLDDRLQRWHEELPDHLREFSGDLRPGGILERQYYLLRCRFLETRILIFRTELMRLARNEQAQKIVLATMLRRSLAKGMVESCLESIKEMVGLASVRKDSRLMPPKPHMICSYLIMGTIIAMVIRLPFFRRLLSGEELMSQRTQFDKCLRCLLDLDPQEFPLAAKSADILRSMLSDDAESGRTRLFQRDQDKNAIANDHILSTDHHQANGDGLIGQPNQQGHILGHQQVMDPSMAEGNGMAFANGNGAGMMGPLQDPYGERTAGELDVWLSGDFADAFGFYSNLSDMGLEDLGVRSGPGNVMSFW</sequence>
<feature type="region of interest" description="Disordered" evidence="6">
    <location>
        <begin position="201"/>
        <end position="230"/>
    </location>
</feature>
<dbReference type="InterPro" id="IPR051127">
    <property type="entry name" value="Fungal_SecMet_Regulators"/>
</dbReference>
<evidence type="ECO:0000256" key="3">
    <source>
        <dbReference type="ARBA" id="ARBA00023125"/>
    </source>
</evidence>
<dbReference type="OrthoDB" id="4356994at2759"/>
<evidence type="ECO:0000313" key="9">
    <source>
        <dbReference type="Proteomes" id="UP000319257"/>
    </source>
</evidence>
<evidence type="ECO:0000256" key="5">
    <source>
        <dbReference type="ARBA" id="ARBA00023242"/>
    </source>
</evidence>
<dbReference type="InParanoid" id="A0A507BEB9"/>
<keyword evidence="9" id="KW-1185">Reference proteome</keyword>
<dbReference type="InterPro" id="IPR036864">
    <property type="entry name" value="Zn2-C6_fun-type_DNA-bd_sf"/>
</dbReference>
<evidence type="ECO:0000259" key="7">
    <source>
        <dbReference type="PROSITE" id="PS50048"/>
    </source>
</evidence>
<proteinExistence type="predicted"/>
<dbReference type="EMBL" id="SKBQ01000012">
    <property type="protein sequence ID" value="TPX17833.1"/>
    <property type="molecule type" value="Genomic_DNA"/>
</dbReference>
<dbReference type="Gene3D" id="4.10.240.10">
    <property type="entry name" value="Zn(2)-C6 fungal-type DNA-binding domain"/>
    <property type="match status" value="1"/>
</dbReference>
<dbReference type="AlphaFoldDB" id="A0A507BEB9"/>
<organism evidence="8 9">
    <name type="scientific">Thyridium curvatum</name>
    <dbReference type="NCBI Taxonomy" id="1093900"/>
    <lineage>
        <taxon>Eukaryota</taxon>
        <taxon>Fungi</taxon>
        <taxon>Dikarya</taxon>
        <taxon>Ascomycota</taxon>
        <taxon>Pezizomycotina</taxon>
        <taxon>Sordariomycetes</taxon>
        <taxon>Sordariomycetidae</taxon>
        <taxon>Thyridiales</taxon>
        <taxon>Thyridiaceae</taxon>
        <taxon>Thyridium</taxon>
    </lineage>
</organism>
<evidence type="ECO:0000256" key="4">
    <source>
        <dbReference type="ARBA" id="ARBA00023163"/>
    </source>
</evidence>
<dbReference type="CDD" id="cd12148">
    <property type="entry name" value="fungal_TF_MHR"/>
    <property type="match status" value="1"/>
</dbReference>
<feature type="region of interest" description="Disordered" evidence="6">
    <location>
        <begin position="123"/>
        <end position="186"/>
    </location>
</feature>
<dbReference type="GO" id="GO:0000435">
    <property type="term" value="P:positive regulation of transcription from RNA polymerase II promoter by galactose"/>
    <property type="evidence" value="ECO:0007669"/>
    <property type="project" value="TreeGrafter"/>
</dbReference>
<dbReference type="PROSITE" id="PS50048">
    <property type="entry name" value="ZN2_CY6_FUNGAL_2"/>
    <property type="match status" value="1"/>
</dbReference>
<dbReference type="CDD" id="cd00067">
    <property type="entry name" value="GAL4"/>
    <property type="match status" value="1"/>
</dbReference>
<dbReference type="GO" id="GO:0006351">
    <property type="term" value="P:DNA-templated transcription"/>
    <property type="evidence" value="ECO:0007669"/>
    <property type="project" value="InterPro"/>
</dbReference>
<feature type="compositionally biased region" description="Basic and acidic residues" evidence="6">
    <location>
        <begin position="163"/>
        <end position="173"/>
    </location>
</feature>
<dbReference type="GO" id="GO:0000978">
    <property type="term" value="F:RNA polymerase II cis-regulatory region sequence-specific DNA binding"/>
    <property type="evidence" value="ECO:0007669"/>
    <property type="project" value="TreeGrafter"/>
</dbReference>
<dbReference type="GO" id="GO:0000981">
    <property type="term" value="F:DNA-binding transcription factor activity, RNA polymerase II-specific"/>
    <property type="evidence" value="ECO:0007669"/>
    <property type="project" value="InterPro"/>
</dbReference>
<dbReference type="GeneID" id="41970381"/>
<dbReference type="GO" id="GO:0005634">
    <property type="term" value="C:nucleus"/>
    <property type="evidence" value="ECO:0007669"/>
    <property type="project" value="TreeGrafter"/>
</dbReference>
<protein>
    <recommendedName>
        <fullName evidence="7">Zn(2)-C6 fungal-type domain-containing protein</fullName>
    </recommendedName>
</protein>
<feature type="compositionally biased region" description="Low complexity" evidence="6">
    <location>
        <begin position="136"/>
        <end position="159"/>
    </location>
</feature>
<dbReference type="PANTHER" id="PTHR47424">
    <property type="entry name" value="REGULATORY PROTEIN GAL4"/>
    <property type="match status" value="1"/>
</dbReference>
<keyword evidence="4" id="KW-0804">Transcription</keyword>
<dbReference type="RefSeq" id="XP_030999544.1">
    <property type="nucleotide sequence ID" value="XM_031137178.1"/>
</dbReference>
<dbReference type="GO" id="GO:0008270">
    <property type="term" value="F:zinc ion binding"/>
    <property type="evidence" value="ECO:0007669"/>
    <property type="project" value="InterPro"/>
</dbReference>
<dbReference type="SMART" id="SM00066">
    <property type="entry name" value="GAL4"/>
    <property type="match status" value="1"/>
</dbReference>
<keyword evidence="5" id="KW-0539">Nucleus</keyword>
<name>A0A507BEB9_9PEZI</name>
<evidence type="ECO:0000256" key="1">
    <source>
        <dbReference type="ARBA" id="ARBA00022723"/>
    </source>
</evidence>
<dbReference type="Pfam" id="PF04082">
    <property type="entry name" value="Fungal_trans"/>
    <property type="match status" value="1"/>
</dbReference>
<evidence type="ECO:0000256" key="6">
    <source>
        <dbReference type="SAM" id="MobiDB-lite"/>
    </source>
</evidence>
<feature type="region of interest" description="Disordered" evidence="6">
    <location>
        <begin position="1"/>
        <end position="46"/>
    </location>
</feature>
<evidence type="ECO:0000256" key="2">
    <source>
        <dbReference type="ARBA" id="ARBA00023015"/>
    </source>
</evidence>